<evidence type="ECO:0000313" key="1">
    <source>
        <dbReference type="EMBL" id="AFH49724.1"/>
    </source>
</evidence>
<dbReference type="OrthoDB" id="9969187at2"/>
<dbReference type="EMBL" id="CP003418">
    <property type="protein sequence ID" value="AFH49724.1"/>
    <property type="molecule type" value="Genomic_DNA"/>
</dbReference>
<dbReference type="Proteomes" id="UP000007394">
    <property type="component" value="Chromosome"/>
</dbReference>
<dbReference type="RefSeq" id="WP_014560873.1">
    <property type="nucleotide sequence ID" value="NC_017464.1"/>
</dbReference>
<reference evidence="1 2" key="1">
    <citation type="journal article" date="2012" name="Front. Microbiol.">
        <title>Complete genome of Ignavibacterium album, a metabolically versatile, flagellated, facultative anaerobe from the phylum Chlorobi.</title>
        <authorList>
            <person name="Liu Z."/>
            <person name="Frigaard N.-U."/>
            <person name="Vogl K."/>
            <person name="Iino T."/>
            <person name="Ohkuma M."/>
            <person name="Overmann J."/>
            <person name="Bryant D.A."/>
        </authorList>
    </citation>
    <scope>NUCLEOTIDE SEQUENCE [LARGE SCALE GENOMIC DNA]</scope>
    <source>
        <strain evidence="2">DSM 19864 / JCM 16511 / NBRC 101810 / Mat9-16</strain>
    </source>
</reference>
<dbReference type="HOGENOM" id="CLU_1287390_0_0_10"/>
<dbReference type="KEGG" id="ial:IALB_2019"/>
<dbReference type="AlphaFoldDB" id="I0AL67"/>
<proteinExistence type="predicted"/>
<sequence length="214" mass="24728">MKDLSLIPIILILLSQISCDYNVTPVSNTSNLYRAQDSLDFLLINDPLVIELLQIRNNFTQRINDRLGKSFSLEELKSAYLRSDEQSIISYMNYTPSQIDSIGERLNEIRIELNNKYPAINSYLTSECVNCNIDSLFTHYYDYTNISTEALECRWGPYIASLIVCTTLGPILYWPCAYVAMCSWCSGGVLNYICQFNHKPIDKSYFYFPKFYVT</sequence>
<gene>
    <name evidence="1" type="ordered locus">IALB_2019</name>
</gene>
<accession>I0AL67</accession>
<keyword evidence="2" id="KW-1185">Reference proteome</keyword>
<protein>
    <submittedName>
        <fullName evidence="1">Uncharacterized protein</fullName>
    </submittedName>
</protein>
<name>I0AL67_IGNAJ</name>
<evidence type="ECO:0000313" key="2">
    <source>
        <dbReference type="Proteomes" id="UP000007394"/>
    </source>
</evidence>
<organism evidence="1 2">
    <name type="scientific">Ignavibacterium album (strain DSM 19864 / JCM 16511 / NBRC 101810 / Mat9-16)</name>
    <dbReference type="NCBI Taxonomy" id="945713"/>
    <lineage>
        <taxon>Bacteria</taxon>
        <taxon>Pseudomonadati</taxon>
        <taxon>Ignavibacteriota</taxon>
        <taxon>Ignavibacteria</taxon>
        <taxon>Ignavibacteriales</taxon>
        <taxon>Ignavibacteriaceae</taxon>
        <taxon>Ignavibacterium</taxon>
    </lineage>
</organism>
<dbReference type="STRING" id="945713.IALB_2019"/>